<organism evidence="1 2">
    <name type="scientific">Lactonifactor longoviformis DSM 17459</name>
    <dbReference type="NCBI Taxonomy" id="1122155"/>
    <lineage>
        <taxon>Bacteria</taxon>
        <taxon>Bacillati</taxon>
        <taxon>Bacillota</taxon>
        <taxon>Clostridia</taxon>
        <taxon>Eubacteriales</taxon>
        <taxon>Clostridiaceae</taxon>
        <taxon>Lactonifactor</taxon>
    </lineage>
</organism>
<keyword evidence="2" id="KW-1185">Reference proteome</keyword>
<dbReference type="Proteomes" id="UP000184245">
    <property type="component" value="Unassembled WGS sequence"/>
</dbReference>
<dbReference type="PANTHER" id="PTHR40056:SF1">
    <property type="entry name" value="DUF1836 DOMAIN-CONTAINING PROTEIN"/>
    <property type="match status" value="1"/>
</dbReference>
<dbReference type="STRING" id="1122155.SAMN02745158_00614"/>
<dbReference type="SUPFAM" id="SSF46955">
    <property type="entry name" value="Putative DNA-binding domain"/>
    <property type="match status" value="1"/>
</dbReference>
<protein>
    <recommendedName>
        <fullName evidence="3">DUF1836 domain-containing protein</fullName>
    </recommendedName>
</protein>
<evidence type="ECO:0008006" key="3">
    <source>
        <dbReference type="Google" id="ProtNLM"/>
    </source>
</evidence>
<dbReference type="Pfam" id="PF08876">
    <property type="entry name" value="DUF1836"/>
    <property type="match status" value="1"/>
</dbReference>
<proteinExistence type="predicted"/>
<reference evidence="1 2" key="1">
    <citation type="submission" date="2016-11" db="EMBL/GenBank/DDBJ databases">
        <authorList>
            <person name="Jaros S."/>
            <person name="Januszkiewicz K."/>
            <person name="Wedrychowicz H."/>
        </authorList>
    </citation>
    <scope>NUCLEOTIDE SEQUENCE [LARGE SCALE GENOMIC DNA]</scope>
    <source>
        <strain evidence="1 2">DSM 17459</strain>
    </source>
</reference>
<dbReference type="InterPro" id="IPR014975">
    <property type="entry name" value="DUF1836"/>
</dbReference>
<accession>A0A1M4TWI9</accession>
<dbReference type="AlphaFoldDB" id="A0A1M4TWI9"/>
<evidence type="ECO:0000313" key="2">
    <source>
        <dbReference type="Proteomes" id="UP000184245"/>
    </source>
</evidence>
<gene>
    <name evidence="1" type="ORF">SAMN02745158_00614</name>
</gene>
<dbReference type="EMBL" id="FQVI01000002">
    <property type="protein sequence ID" value="SHE48871.1"/>
    <property type="molecule type" value="Genomic_DNA"/>
</dbReference>
<dbReference type="RefSeq" id="WP_072848907.1">
    <property type="nucleotide sequence ID" value="NZ_FQVI01000002.1"/>
</dbReference>
<sequence length="207" mass="24370">MTINTEDMLNSILASISRIDYIKPEDIPGIDLYMDQVTTFMEKNLQSSKRYPEDKILTKTMINNYAKNNLLPPPVKKKYSKEHMFLLIFIYYFKNILSINDIQTLLQPITGKYFDTDEDFDLTAIYNEIVKLEMDQIVPLKKDITRRFNLAKESFSQCPEDEQPFLQLFSFISLLSFDVYVKKQLIEKLIDELPRENSKGRGKEPKE</sequence>
<dbReference type="PANTHER" id="PTHR40056">
    <property type="entry name" value="HYPOTHETICAL CYTOSOLIC PROTEIN"/>
    <property type="match status" value="1"/>
</dbReference>
<dbReference type="InterPro" id="IPR009061">
    <property type="entry name" value="DNA-bd_dom_put_sf"/>
</dbReference>
<name>A0A1M4TWI9_9CLOT</name>
<evidence type="ECO:0000313" key="1">
    <source>
        <dbReference type="EMBL" id="SHE48871.1"/>
    </source>
</evidence>
<dbReference type="OrthoDB" id="3191472at2"/>